<dbReference type="AlphaFoldDB" id="A0A0C9YA22"/>
<reference evidence="2 3" key="1">
    <citation type="submission" date="2014-04" db="EMBL/GenBank/DDBJ databases">
        <authorList>
            <consortium name="DOE Joint Genome Institute"/>
            <person name="Kuo A."/>
            <person name="Kohler A."/>
            <person name="Costa M.D."/>
            <person name="Nagy L.G."/>
            <person name="Floudas D."/>
            <person name="Copeland A."/>
            <person name="Barry K.W."/>
            <person name="Cichocki N."/>
            <person name="Veneault-Fourrey C."/>
            <person name="LaButti K."/>
            <person name="Lindquist E.A."/>
            <person name="Lipzen A."/>
            <person name="Lundell T."/>
            <person name="Morin E."/>
            <person name="Murat C."/>
            <person name="Sun H."/>
            <person name="Tunlid A."/>
            <person name="Henrissat B."/>
            <person name="Grigoriev I.V."/>
            <person name="Hibbett D.S."/>
            <person name="Martin F."/>
            <person name="Nordberg H.P."/>
            <person name="Cantor M.N."/>
            <person name="Hua S.X."/>
        </authorList>
    </citation>
    <scope>NUCLEOTIDE SEQUENCE [LARGE SCALE GENOMIC DNA]</scope>
    <source>
        <strain evidence="2 3">441</strain>
    </source>
</reference>
<dbReference type="EMBL" id="KN833751">
    <property type="protein sequence ID" value="KIK21520.1"/>
    <property type="molecule type" value="Genomic_DNA"/>
</dbReference>
<keyword evidence="3" id="KW-1185">Reference proteome</keyword>
<proteinExistence type="predicted"/>
<evidence type="ECO:0000313" key="3">
    <source>
        <dbReference type="Proteomes" id="UP000054018"/>
    </source>
</evidence>
<feature type="signal peptide" evidence="1">
    <location>
        <begin position="1"/>
        <end position="20"/>
    </location>
</feature>
<dbReference type="Proteomes" id="UP000054018">
    <property type="component" value="Unassembled WGS sequence"/>
</dbReference>
<keyword evidence="1" id="KW-0732">Signal</keyword>
<sequence>MVNLISCKLLCCMGSPAATGWPPLEIRIPRFQDLVKGLAIVKHNNLFLNSSRFIIPPTSDGLPIPIFGSWAHRSYFWFSSGAHRLCVFEQNDIYRPRDPIVQNSY</sequence>
<evidence type="ECO:0000256" key="1">
    <source>
        <dbReference type="SAM" id="SignalP"/>
    </source>
</evidence>
<feature type="chain" id="PRO_5002223204" evidence="1">
    <location>
        <begin position="21"/>
        <end position="105"/>
    </location>
</feature>
<name>A0A0C9YA22_9AGAM</name>
<gene>
    <name evidence="2" type="ORF">PISMIDRAFT_541562</name>
</gene>
<dbReference type="HOGENOM" id="CLU_2237687_0_0_1"/>
<reference evidence="3" key="2">
    <citation type="submission" date="2015-01" db="EMBL/GenBank/DDBJ databases">
        <title>Evolutionary Origins and Diversification of the Mycorrhizal Mutualists.</title>
        <authorList>
            <consortium name="DOE Joint Genome Institute"/>
            <consortium name="Mycorrhizal Genomics Consortium"/>
            <person name="Kohler A."/>
            <person name="Kuo A."/>
            <person name="Nagy L.G."/>
            <person name="Floudas D."/>
            <person name="Copeland A."/>
            <person name="Barry K.W."/>
            <person name="Cichocki N."/>
            <person name="Veneault-Fourrey C."/>
            <person name="LaButti K."/>
            <person name="Lindquist E.A."/>
            <person name="Lipzen A."/>
            <person name="Lundell T."/>
            <person name="Morin E."/>
            <person name="Murat C."/>
            <person name="Riley R."/>
            <person name="Ohm R."/>
            <person name="Sun H."/>
            <person name="Tunlid A."/>
            <person name="Henrissat B."/>
            <person name="Grigoriev I.V."/>
            <person name="Hibbett D.S."/>
            <person name="Martin F."/>
        </authorList>
    </citation>
    <scope>NUCLEOTIDE SEQUENCE [LARGE SCALE GENOMIC DNA]</scope>
    <source>
        <strain evidence="3">441</strain>
    </source>
</reference>
<organism evidence="2 3">
    <name type="scientific">Pisolithus microcarpus 441</name>
    <dbReference type="NCBI Taxonomy" id="765257"/>
    <lineage>
        <taxon>Eukaryota</taxon>
        <taxon>Fungi</taxon>
        <taxon>Dikarya</taxon>
        <taxon>Basidiomycota</taxon>
        <taxon>Agaricomycotina</taxon>
        <taxon>Agaricomycetes</taxon>
        <taxon>Agaricomycetidae</taxon>
        <taxon>Boletales</taxon>
        <taxon>Sclerodermatineae</taxon>
        <taxon>Pisolithaceae</taxon>
        <taxon>Pisolithus</taxon>
    </lineage>
</organism>
<accession>A0A0C9YA22</accession>
<protein>
    <submittedName>
        <fullName evidence="2">Unplaced genomic scaffold scaffold_67, whole genome shotgun sequence</fullName>
    </submittedName>
</protein>
<evidence type="ECO:0000313" key="2">
    <source>
        <dbReference type="EMBL" id="KIK21520.1"/>
    </source>
</evidence>